<keyword evidence="8" id="KW-1185">Reference proteome</keyword>
<dbReference type="GeneID" id="17039067"/>
<evidence type="ECO:0000256" key="6">
    <source>
        <dbReference type="RuleBase" id="RU364146"/>
    </source>
</evidence>
<evidence type="ECO:0000256" key="4">
    <source>
        <dbReference type="ARBA" id="ARBA00023163"/>
    </source>
</evidence>
<dbReference type="AlphaFoldDB" id="I0YRR6"/>
<gene>
    <name evidence="6" type="primary">MED10</name>
    <name evidence="7" type="ORF">COCSUDRAFT_8935</name>
</gene>
<evidence type="ECO:0000313" key="7">
    <source>
        <dbReference type="EMBL" id="EIE21085.1"/>
    </source>
</evidence>
<dbReference type="KEGG" id="csl:COCSUDRAFT_8935"/>
<evidence type="ECO:0000256" key="2">
    <source>
        <dbReference type="ARBA" id="ARBA00005389"/>
    </source>
</evidence>
<dbReference type="eggNOG" id="KOG3046">
    <property type="taxonomic scope" value="Eukaryota"/>
</dbReference>
<dbReference type="GO" id="GO:0006357">
    <property type="term" value="P:regulation of transcription by RNA polymerase II"/>
    <property type="evidence" value="ECO:0007669"/>
    <property type="project" value="InterPro"/>
</dbReference>
<comment type="function">
    <text evidence="6">Component of the Mediator complex, a coactivator involved in the regulated transcription of nearly all RNA polymerase II-dependent genes. Mediator functions as a bridge to convey information from gene-specific regulatory proteins to the basal RNA polymerase II transcription machinery. Mediator is recruited to promoters by direct interactions with regulatory proteins and serves as a scaffold for the assembly of a functional preinitiation complex with RNA polymerase II and the general transcription factors.</text>
</comment>
<evidence type="ECO:0000256" key="1">
    <source>
        <dbReference type="ARBA" id="ARBA00004123"/>
    </source>
</evidence>
<dbReference type="OrthoDB" id="337270at2759"/>
<feature type="non-terminal residue" evidence="7">
    <location>
        <position position="1"/>
    </location>
</feature>
<keyword evidence="4 6" id="KW-0804">Transcription</keyword>
<reference evidence="7 8" key="1">
    <citation type="journal article" date="2012" name="Genome Biol.">
        <title>The genome of the polar eukaryotic microalga coccomyxa subellipsoidea reveals traits of cold adaptation.</title>
        <authorList>
            <person name="Blanc G."/>
            <person name="Agarkova I."/>
            <person name="Grimwood J."/>
            <person name="Kuo A."/>
            <person name="Brueggeman A."/>
            <person name="Dunigan D."/>
            <person name="Gurnon J."/>
            <person name="Ladunga I."/>
            <person name="Lindquist E."/>
            <person name="Lucas S."/>
            <person name="Pangilinan J."/>
            <person name="Proschold T."/>
            <person name="Salamov A."/>
            <person name="Schmutz J."/>
            <person name="Weeks D."/>
            <person name="Yamada T."/>
            <person name="Claverie J.M."/>
            <person name="Grigoriev I."/>
            <person name="Van Etten J."/>
            <person name="Lomsadze A."/>
            <person name="Borodovsky M."/>
        </authorList>
    </citation>
    <scope>NUCLEOTIDE SEQUENCE [LARGE SCALE GENOMIC DNA]</scope>
    <source>
        <strain evidence="7 8">C-169</strain>
    </source>
</reference>
<comment type="similarity">
    <text evidence="2 6">Belongs to the Mediator complex subunit 10 family.</text>
</comment>
<protein>
    <recommendedName>
        <fullName evidence="6">Mediator of RNA polymerase II transcription subunit 10</fullName>
    </recommendedName>
    <alternativeName>
        <fullName evidence="6">Mediator complex subunit 10</fullName>
    </alternativeName>
</protein>
<dbReference type="Proteomes" id="UP000007264">
    <property type="component" value="Unassembled WGS sequence"/>
</dbReference>
<evidence type="ECO:0000313" key="8">
    <source>
        <dbReference type="Proteomes" id="UP000007264"/>
    </source>
</evidence>
<dbReference type="GO" id="GO:0003712">
    <property type="term" value="F:transcription coregulator activity"/>
    <property type="evidence" value="ECO:0007669"/>
    <property type="project" value="InterPro"/>
</dbReference>
<evidence type="ECO:0000256" key="3">
    <source>
        <dbReference type="ARBA" id="ARBA00023015"/>
    </source>
</evidence>
<dbReference type="GO" id="GO:0016592">
    <property type="term" value="C:mediator complex"/>
    <property type="evidence" value="ECO:0007669"/>
    <property type="project" value="InterPro"/>
</dbReference>
<dbReference type="STRING" id="574566.I0YRR6"/>
<sequence>NGLVAELGGLSSHREALAVDVPVELLRYIDEGGNPDAFTSEIFNRANRSNQLAKGKVEAFGAFREALLKEAGKAFPEETEAFKALARPSA</sequence>
<keyword evidence="6" id="KW-0010">Activator</keyword>
<dbReference type="EMBL" id="AGSI01000013">
    <property type="protein sequence ID" value="EIE21085.1"/>
    <property type="molecule type" value="Genomic_DNA"/>
</dbReference>
<dbReference type="RefSeq" id="XP_005645629.1">
    <property type="nucleotide sequence ID" value="XM_005645572.1"/>
</dbReference>
<organism evidence="7 8">
    <name type="scientific">Coccomyxa subellipsoidea (strain C-169)</name>
    <name type="common">Green microalga</name>
    <dbReference type="NCBI Taxonomy" id="574566"/>
    <lineage>
        <taxon>Eukaryota</taxon>
        <taxon>Viridiplantae</taxon>
        <taxon>Chlorophyta</taxon>
        <taxon>core chlorophytes</taxon>
        <taxon>Trebouxiophyceae</taxon>
        <taxon>Trebouxiophyceae incertae sedis</taxon>
        <taxon>Coccomyxaceae</taxon>
        <taxon>Coccomyxa</taxon>
        <taxon>Coccomyxa subellipsoidea</taxon>
    </lineage>
</organism>
<proteinExistence type="inferred from homology"/>
<keyword evidence="5 6" id="KW-0539">Nucleus</keyword>
<dbReference type="Pfam" id="PF09748">
    <property type="entry name" value="Med10"/>
    <property type="match status" value="1"/>
</dbReference>
<comment type="subunit">
    <text evidence="6">Component of the Mediator complex.</text>
</comment>
<comment type="subcellular location">
    <subcellularLocation>
        <location evidence="1 6">Nucleus</location>
    </subcellularLocation>
</comment>
<keyword evidence="3 6" id="KW-0805">Transcription regulation</keyword>
<accession>I0YRR6</accession>
<feature type="non-terminal residue" evidence="7">
    <location>
        <position position="90"/>
    </location>
</feature>
<name>I0YRR6_COCSC</name>
<dbReference type="InterPro" id="IPR019145">
    <property type="entry name" value="Mediator_Med10"/>
</dbReference>
<evidence type="ECO:0000256" key="5">
    <source>
        <dbReference type="ARBA" id="ARBA00023242"/>
    </source>
</evidence>
<comment type="caution">
    <text evidence="7">The sequence shown here is derived from an EMBL/GenBank/DDBJ whole genome shotgun (WGS) entry which is preliminary data.</text>
</comment>